<feature type="region of interest" description="Disordered" evidence="1">
    <location>
        <begin position="1024"/>
        <end position="1260"/>
    </location>
</feature>
<dbReference type="Proteomes" id="UP000663846">
    <property type="component" value="Unassembled WGS sequence"/>
</dbReference>
<feature type="compositionally biased region" description="Pro residues" evidence="1">
    <location>
        <begin position="43"/>
        <end position="54"/>
    </location>
</feature>
<feature type="compositionally biased region" description="Basic residues" evidence="1">
    <location>
        <begin position="90"/>
        <end position="104"/>
    </location>
</feature>
<feature type="region of interest" description="Disordered" evidence="1">
    <location>
        <begin position="638"/>
        <end position="944"/>
    </location>
</feature>
<feature type="region of interest" description="Disordered" evidence="1">
    <location>
        <begin position="381"/>
        <end position="543"/>
    </location>
</feature>
<protein>
    <submittedName>
        <fullName evidence="2">Uncharacterized protein</fullName>
    </submittedName>
</protein>
<feature type="compositionally biased region" description="Basic and acidic residues" evidence="1">
    <location>
        <begin position="1124"/>
        <end position="1133"/>
    </location>
</feature>
<evidence type="ECO:0000313" key="2">
    <source>
        <dbReference type="EMBL" id="CAE6437776.1"/>
    </source>
</evidence>
<feature type="compositionally biased region" description="Polar residues" evidence="1">
    <location>
        <begin position="461"/>
        <end position="472"/>
    </location>
</feature>
<feature type="compositionally biased region" description="Polar residues" evidence="1">
    <location>
        <begin position="126"/>
        <end position="141"/>
    </location>
</feature>
<feature type="compositionally biased region" description="Polar residues" evidence="1">
    <location>
        <begin position="758"/>
        <end position="770"/>
    </location>
</feature>
<feature type="compositionally biased region" description="Polar residues" evidence="1">
    <location>
        <begin position="401"/>
        <end position="419"/>
    </location>
</feature>
<feature type="compositionally biased region" description="Polar residues" evidence="1">
    <location>
        <begin position="787"/>
        <end position="799"/>
    </location>
</feature>
<accession>A0A8H2Y0Z4</accession>
<feature type="compositionally biased region" description="Polar residues" evidence="1">
    <location>
        <begin position="497"/>
        <end position="509"/>
    </location>
</feature>
<comment type="caution">
    <text evidence="2">The sequence shown here is derived from an EMBL/GenBank/DDBJ whole genome shotgun (WGS) entry which is preliminary data.</text>
</comment>
<feature type="compositionally biased region" description="Basic and acidic residues" evidence="1">
    <location>
        <begin position="387"/>
        <end position="396"/>
    </location>
</feature>
<organism evidence="2 3">
    <name type="scientific">Rhizoctonia solani</name>
    <dbReference type="NCBI Taxonomy" id="456999"/>
    <lineage>
        <taxon>Eukaryota</taxon>
        <taxon>Fungi</taxon>
        <taxon>Dikarya</taxon>
        <taxon>Basidiomycota</taxon>
        <taxon>Agaricomycotina</taxon>
        <taxon>Agaricomycetes</taxon>
        <taxon>Cantharellales</taxon>
        <taxon>Ceratobasidiaceae</taxon>
        <taxon>Rhizoctonia</taxon>
    </lineage>
</organism>
<feature type="region of interest" description="Disordered" evidence="1">
    <location>
        <begin position="582"/>
        <end position="622"/>
    </location>
</feature>
<feature type="compositionally biased region" description="Basic and acidic residues" evidence="1">
    <location>
        <begin position="866"/>
        <end position="879"/>
    </location>
</feature>
<feature type="compositionally biased region" description="Basic residues" evidence="1">
    <location>
        <begin position="1227"/>
        <end position="1237"/>
    </location>
</feature>
<feature type="compositionally biased region" description="Low complexity" evidence="1">
    <location>
        <begin position="421"/>
        <end position="436"/>
    </location>
</feature>
<feature type="compositionally biased region" description="Basic and acidic residues" evidence="1">
    <location>
        <begin position="1030"/>
        <end position="1040"/>
    </location>
</feature>
<evidence type="ECO:0000313" key="3">
    <source>
        <dbReference type="Proteomes" id="UP000663846"/>
    </source>
</evidence>
<feature type="compositionally biased region" description="Basic and acidic residues" evidence="1">
    <location>
        <begin position="649"/>
        <end position="660"/>
    </location>
</feature>
<feature type="compositionally biased region" description="Polar residues" evidence="1">
    <location>
        <begin position="1058"/>
        <end position="1067"/>
    </location>
</feature>
<evidence type="ECO:0000256" key="1">
    <source>
        <dbReference type="SAM" id="MobiDB-lite"/>
    </source>
</evidence>
<feature type="compositionally biased region" description="Polar residues" evidence="1">
    <location>
        <begin position="164"/>
        <end position="180"/>
    </location>
</feature>
<feature type="region of interest" description="Disordered" evidence="1">
    <location>
        <begin position="1"/>
        <end position="180"/>
    </location>
</feature>
<reference evidence="2" key="1">
    <citation type="submission" date="2021-01" db="EMBL/GenBank/DDBJ databases">
        <authorList>
            <person name="Kaushik A."/>
        </authorList>
    </citation>
    <scope>NUCLEOTIDE SEQUENCE</scope>
    <source>
        <strain evidence="2">AG1-1C</strain>
    </source>
</reference>
<dbReference type="EMBL" id="CAJMWS010000361">
    <property type="protein sequence ID" value="CAE6437776.1"/>
    <property type="molecule type" value="Genomic_DNA"/>
</dbReference>
<feature type="compositionally biased region" description="Low complexity" evidence="1">
    <location>
        <begin position="722"/>
        <end position="735"/>
    </location>
</feature>
<proteinExistence type="predicted"/>
<feature type="compositionally biased region" description="Polar residues" evidence="1">
    <location>
        <begin position="437"/>
        <end position="451"/>
    </location>
</feature>
<sequence>MSSGGDSDIYVSSEASSPLAVFHTPPQTSRKPRKMVMEVVIPVPNPAKGRPPPAAEEAQSITRRRMRAGARDPSPDHSDSSVSLGTHWHITPKKKRTRKPRKSRIRTEGEQVKSRIRPGRERKSQGAMTQTNLENPTSISQPDLIPPPPGEPVALDSELKPRFPSTSPFKPRSFPSSNTPGMRINLESARLETIQAQESARGYDTYDYMYWPTPPDSSSTNTRVTNTLNTPTMSSYSEPRTQLYAFSNAGSSIGPGTRERDRILEERNRSPRIPVSVPYSSRTSFKYLTPMSDNRTRTSFTELIEAELDTVDPAEANKLFRLGLQTALGKLVEQYGFPMDDVSKLYRTTGLSADPHHIAKRKRLIAEEFARDGTHAGIRKTISWGDIGKHGTDSPKKRPRTSLSQSITPGLSDMSTPTPVNRLRSSLKSSNSQKTTLVSSQNRPNTQSNKEFTGKPAPILQQPQPQFTSQVPSRGPSPQKPQTQPEVINLVSEETPRSNQNAQPLSNGTRKAEASNLPSRIERATESRQNVDAPVPTSPISEVGVQYQEQDIIDTDEPQSPGHVPLRASSSANATLNLAVDRPDSEAASKHLSSQRDSQPQRKRKTSNMGIQTIPDKDVDWLGDIGADDSMSAVEISRVWAEQRSGPKSSDEPDRYREPLSEPEEPLTGNFLDEVEDLLEDKGRMPQDLSNTEPLEATEDPNELNRQDQGQEFEEDIRVHAPLSRSPSPVRSLPSGQIVKPSAIIPASSPLHFPSSPPRETTNDDPQSSIRPYPFNLQGDRLAGTTDRLNTDTNAPQVDTQRHPLSLSQPNPFITGARARSRLYTPQPVPPARHRDSNQLRAAPTLGRSMLEATEPSTTSTNNSTHKPEITSKDLDSKVKILKAAPTLGRSTDWGHASPSRPVPADSNEKDGPSTGQQPTDYDAEYSSIPEAPSSFPLRAPSSPAHDWEVEPLHASTPHRLVTQMSPIAHDLIRDNALAKTAPPAENIPPTTLADFEKRRRSSIAPLTGSKKIRREYDTVESNAVPQLRAHRDAYDESGRRSWVPKRPAMKRALDVPPSSTKKSVGSSYPPPVEEGPEPAEERRGQVLSESALESRAETLEPVSYGKTMQEHQVEFGEQPWKTHLHETEDRAPHPPTEISETPQSTRVRDPYDLATSELRFESEQPRPVAPPKPTDFAYDQPTSSTTREYHSVNISQAEPLPPPMVGRVGPESQSASPQRIRLDRRSTKKAPSRPKRPSSGLQITPARQPVWTPPRTRLSMGGRSGISVIEVSKSDQDILVQAGLRPILKRLSQTHGFTVEVVAGVYQEAGSLKDTEDTLERMKHSAEKTRVNISRRRSTLGILSGEQREIAERDSSEVSETNNDYLNWDTSRMSSRILFGEGL</sequence>
<gene>
    <name evidence="2" type="ORF">RDB_LOCUS123582</name>
</gene>
<feature type="compositionally biased region" description="Basic and acidic residues" evidence="1">
    <location>
        <begin position="105"/>
        <end position="124"/>
    </location>
</feature>
<feature type="compositionally biased region" description="Polar residues" evidence="1">
    <location>
        <begin position="1181"/>
        <end position="1197"/>
    </location>
</feature>
<name>A0A8H2Y0Z4_9AGAM</name>
<feature type="compositionally biased region" description="Basic and acidic residues" evidence="1">
    <location>
        <begin position="69"/>
        <end position="79"/>
    </location>
</feature>